<comment type="caution">
    <text evidence="2">The sequence shown here is derived from an EMBL/GenBank/DDBJ whole genome shotgun (WGS) entry which is preliminary data.</text>
</comment>
<dbReference type="Proteomes" id="UP001482231">
    <property type="component" value="Unassembled WGS sequence"/>
</dbReference>
<keyword evidence="1" id="KW-0472">Membrane</keyword>
<evidence type="ECO:0000313" key="2">
    <source>
        <dbReference type="EMBL" id="MEO1766021.1"/>
    </source>
</evidence>
<keyword evidence="1" id="KW-0812">Transmembrane</keyword>
<name>A0ABV0EBI2_9BURK</name>
<gene>
    <name evidence="2" type="ORF">V6E02_02180</name>
</gene>
<proteinExistence type="predicted"/>
<keyword evidence="1" id="KW-1133">Transmembrane helix</keyword>
<sequence length="154" mass="16860">MGGFSGMFWMMGLVPLLGLAALATAVWLGVRAARQAPLPPVAEAEAASDGNLKTLSHVAYGLAAAALVFPITAIAALILDYVKQSEAGESWLASHIRWRIRTFWFGLLWSALGLLTFFVFGLGWLILIGTGIWWIYRIVRGWVSLFDRRPMPVG</sequence>
<evidence type="ECO:0008006" key="4">
    <source>
        <dbReference type="Google" id="ProtNLM"/>
    </source>
</evidence>
<protein>
    <recommendedName>
        <fullName evidence="4">Transmembrane protein</fullName>
    </recommendedName>
</protein>
<feature type="transmembrane region" description="Helical" evidence="1">
    <location>
        <begin position="59"/>
        <end position="82"/>
    </location>
</feature>
<dbReference type="RefSeq" id="WP_347306683.1">
    <property type="nucleotide sequence ID" value="NZ_JBAJEX010000001.1"/>
</dbReference>
<keyword evidence="3" id="KW-1185">Reference proteome</keyword>
<feature type="transmembrane region" description="Helical" evidence="1">
    <location>
        <begin position="103"/>
        <end position="136"/>
    </location>
</feature>
<organism evidence="2 3">
    <name type="scientific">Thiobacter aerophilum</name>
    <dbReference type="NCBI Taxonomy" id="3121275"/>
    <lineage>
        <taxon>Bacteria</taxon>
        <taxon>Pseudomonadati</taxon>
        <taxon>Pseudomonadota</taxon>
        <taxon>Betaproteobacteria</taxon>
        <taxon>Burkholderiales</taxon>
        <taxon>Thiobacteraceae</taxon>
        <taxon>Thiobacter</taxon>
    </lineage>
</organism>
<evidence type="ECO:0000313" key="3">
    <source>
        <dbReference type="Proteomes" id="UP001482231"/>
    </source>
</evidence>
<accession>A0ABV0EBI2</accession>
<reference evidence="2 3" key="1">
    <citation type="submission" date="2024-02" db="EMBL/GenBank/DDBJ databases">
        <title>New thermophilic sulfur-oxidizing bacteria from a hot springs of the Uzon caldera (Kamchatka, Russia).</title>
        <authorList>
            <person name="Dukat A.M."/>
            <person name="Elcheninov A.G."/>
            <person name="Frolov E.N."/>
        </authorList>
    </citation>
    <scope>NUCLEOTIDE SEQUENCE [LARGE SCALE GENOMIC DNA]</scope>
    <source>
        <strain evidence="2 3">AK1</strain>
    </source>
</reference>
<dbReference type="EMBL" id="JBAJEX010000001">
    <property type="protein sequence ID" value="MEO1766021.1"/>
    <property type="molecule type" value="Genomic_DNA"/>
</dbReference>
<evidence type="ECO:0000256" key="1">
    <source>
        <dbReference type="SAM" id="Phobius"/>
    </source>
</evidence>